<dbReference type="PANTHER" id="PTHR47637">
    <property type="entry name" value="CHAPERONE SURA"/>
    <property type="match status" value="1"/>
</dbReference>
<sequence length="366" mass="40968">MKRNLKIIAYSLVLMSSLAIPQTRDLGGTGEFIDSIAAIVNDGVVLRSEVEIQFELIMANLEKQGGQIPPVNTIREGVLERLIVQRIQLQRADRYGIRVSDEALNAAIANVARNNDVSFEEFPKMLDKEGINYNDYRNELRQQITIEQLRQREVISRIAVSESELENFLVFQKDQDRLNYEYNLSHILIPVSSNAGEGEVNNKQDFINELYEDIIGGKSFEEAAIEFSKGQQVLSGGQLGWMKGEQLPDIFVKVASELKNGELSFPFQTSSGFHLIKLNEIKGNEPILEEQIKVRHILIKTNEVLDDSAAEEKLKTIKQQIINEGNFGAVAAAVSEDIGSAQDGGDMGWAARGFFVPEFEEVAYSL</sequence>
<dbReference type="InterPro" id="IPR023058">
    <property type="entry name" value="PPIase_PpiC_CS"/>
</dbReference>
<accession>A0A382FI68</accession>
<keyword evidence="2" id="KW-0574">Periplasm</keyword>
<evidence type="ECO:0000256" key="4">
    <source>
        <dbReference type="ARBA" id="ARBA00023186"/>
    </source>
</evidence>
<dbReference type="Pfam" id="PF09312">
    <property type="entry name" value="SurA_N"/>
    <property type="match status" value="1"/>
</dbReference>
<protein>
    <recommendedName>
        <fullName evidence="6">PpiC domain-containing protein</fullName>
    </recommendedName>
</protein>
<reference evidence="7" key="1">
    <citation type="submission" date="2018-05" db="EMBL/GenBank/DDBJ databases">
        <authorList>
            <person name="Lanie J.A."/>
            <person name="Ng W.-L."/>
            <person name="Kazmierczak K.M."/>
            <person name="Andrzejewski T.M."/>
            <person name="Davidsen T.M."/>
            <person name="Wayne K.J."/>
            <person name="Tettelin H."/>
            <person name="Glass J.I."/>
            <person name="Rusch D."/>
            <person name="Podicherti R."/>
            <person name="Tsui H.-C.T."/>
            <person name="Winkler M.E."/>
        </authorList>
    </citation>
    <scope>NUCLEOTIDE SEQUENCE</scope>
</reference>
<dbReference type="InterPro" id="IPR046357">
    <property type="entry name" value="PPIase_dom_sf"/>
</dbReference>
<dbReference type="GO" id="GO:0003755">
    <property type="term" value="F:peptidyl-prolyl cis-trans isomerase activity"/>
    <property type="evidence" value="ECO:0007669"/>
    <property type="project" value="UniProtKB-KW"/>
</dbReference>
<evidence type="ECO:0000256" key="1">
    <source>
        <dbReference type="ARBA" id="ARBA00022729"/>
    </source>
</evidence>
<dbReference type="SUPFAM" id="SSF54534">
    <property type="entry name" value="FKBP-like"/>
    <property type="match status" value="2"/>
</dbReference>
<name>A0A382FI68_9ZZZZ</name>
<feature type="non-terminal residue" evidence="7">
    <location>
        <position position="366"/>
    </location>
</feature>
<dbReference type="InterPro" id="IPR000297">
    <property type="entry name" value="PPIase_PpiC"/>
</dbReference>
<dbReference type="PROSITE" id="PS50198">
    <property type="entry name" value="PPIC_PPIASE_2"/>
    <property type="match status" value="2"/>
</dbReference>
<dbReference type="InterPro" id="IPR027304">
    <property type="entry name" value="Trigger_fact/SurA_dom_sf"/>
</dbReference>
<evidence type="ECO:0000313" key="7">
    <source>
        <dbReference type="EMBL" id="SVB62798.1"/>
    </source>
</evidence>
<dbReference type="SUPFAM" id="SSF109998">
    <property type="entry name" value="Triger factor/SurA peptide-binding domain-like"/>
    <property type="match status" value="1"/>
</dbReference>
<dbReference type="InterPro" id="IPR015391">
    <property type="entry name" value="SurA_N"/>
</dbReference>
<dbReference type="PANTHER" id="PTHR47637:SF1">
    <property type="entry name" value="CHAPERONE SURA"/>
    <property type="match status" value="1"/>
</dbReference>
<dbReference type="InterPro" id="IPR050280">
    <property type="entry name" value="OMP_Chaperone_SurA"/>
</dbReference>
<dbReference type="PROSITE" id="PS01096">
    <property type="entry name" value="PPIC_PPIASE_1"/>
    <property type="match status" value="1"/>
</dbReference>
<dbReference type="EMBL" id="UINC01050161">
    <property type="protein sequence ID" value="SVB62798.1"/>
    <property type="molecule type" value="Genomic_DNA"/>
</dbReference>
<keyword evidence="5" id="KW-0413">Isomerase</keyword>
<keyword evidence="4" id="KW-0143">Chaperone</keyword>
<feature type="domain" description="PpiC" evidence="6">
    <location>
        <begin position="179"/>
        <end position="280"/>
    </location>
</feature>
<keyword evidence="3" id="KW-0697">Rotamase</keyword>
<dbReference type="Gene3D" id="3.10.50.40">
    <property type="match status" value="2"/>
</dbReference>
<evidence type="ECO:0000256" key="3">
    <source>
        <dbReference type="ARBA" id="ARBA00023110"/>
    </source>
</evidence>
<organism evidence="7">
    <name type="scientific">marine metagenome</name>
    <dbReference type="NCBI Taxonomy" id="408172"/>
    <lineage>
        <taxon>unclassified sequences</taxon>
        <taxon>metagenomes</taxon>
        <taxon>ecological metagenomes</taxon>
    </lineage>
</organism>
<dbReference type="AlphaFoldDB" id="A0A382FI68"/>
<evidence type="ECO:0000259" key="6">
    <source>
        <dbReference type="PROSITE" id="PS50198"/>
    </source>
</evidence>
<evidence type="ECO:0000256" key="5">
    <source>
        <dbReference type="ARBA" id="ARBA00023235"/>
    </source>
</evidence>
<keyword evidence="1" id="KW-0732">Signal</keyword>
<dbReference type="Gene3D" id="1.10.4030.10">
    <property type="entry name" value="Porin chaperone SurA, peptide-binding domain"/>
    <property type="match status" value="1"/>
</dbReference>
<proteinExistence type="predicted"/>
<evidence type="ECO:0000256" key="2">
    <source>
        <dbReference type="ARBA" id="ARBA00022764"/>
    </source>
</evidence>
<feature type="domain" description="PpiC" evidence="6">
    <location>
        <begin position="289"/>
        <end position="366"/>
    </location>
</feature>
<dbReference type="Pfam" id="PF00639">
    <property type="entry name" value="Rotamase"/>
    <property type="match status" value="2"/>
</dbReference>
<gene>
    <name evidence="7" type="ORF">METZ01_LOCUS215652</name>
</gene>